<evidence type="ECO:0000313" key="3">
    <source>
        <dbReference type="EMBL" id="KAE8400795.1"/>
    </source>
</evidence>
<protein>
    <submittedName>
        <fullName evidence="3">Uncharacterized protein</fullName>
    </submittedName>
</protein>
<dbReference type="GeneID" id="43664476"/>
<organism evidence="3 4">
    <name type="scientific">Aspergillus pseudonomiae</name>
    <dbReference type="NCBI Taxonomy" id="1506151"/>
    <lineage>
        <taxon>Eukaryota</taxon>
        <taxon>Fungi</taxon>
        <taxon>Dikarya</taxon>
        <taxon>Ascomycota</taxon>
        <taxon>Pezizomycotina</taxon>
        <taxon>Eurotiomycetes</taxon>
        <taxon>Eurotiomycetidae</taxon>
        <taxon>Eurotiales</taxon>
        <taxon>Aspergillaceae</taxon>
        <taxon>Aspergillus</taxon>
        <taxon>Aspergillus subgen. Circumdati</taxon>
    </lineage>
</organism>
<evidence type="ECO:0000256" key="1">
    <source>
        <dbReference type="SAM" id="MobiDB-lite"/>
    </source>
</evidence>
<keyword evidence="2" id="KW-1133">Transmembrane helix</keyword>
<evidence type="ECO:0000313" key="4">
    <source>
        <dbReference type="Proteomes" id="UP000325579"/>
    </source>
</evidence>
<proteinExistence type="predicted"/>
<feature type="transmembrane region" description="Helical" evidence="2">
    <location>
        <begin position="63"/>
        <end position="84"/>
    </location>
</feature>
<feature type="region of interest" description="Disordered" evidence="1">
    <location>
        <begin position="1"/>
        <end position="27"/>
    </location>
</feature>
<keyword evidence="4" id="KW-1185">Reference proteome</keyword>
<sequence>MVTLHTRPAVKGRDWPIDQHTRSTDDQGSCNFYEVIARVGLVSGFSQPSSLLPTREPGGESSMLILVLALVMVTVMVVLLLVCLPHRP</sequence>
<dbReference type="AlphaFoldDB" id="A0A5N7D316"/>
<dbReference type="Proteomes" id="UP000325579">
    <property type="component" value="Unassembled WGS sequence"/>
</dbReference>
<evidence type="ECO:0000256" key="2">
    <source>
        <dbReference type="SAM" id="Phobius"/>
    </source>
</evidence>
<name>A0A5N7D316_9EURO</name>
<dbReference type="RefSeq" id="XP_031938114.1">
    <property type="nucleotide sequence ID" value="XM_032079785.1"/>
</dbReference>
<dbReference type="EMBL" id="ML736810">
    <property type="protein sequence ID" value="KAE8400795.1"/>
    <property type="molecule type" value="Genomic_DNA"/>
</dbReference>
<feature type="compositionally biased region" description="Basic and acidic residues" evidence="1">
    <location>
        <begin position="11"/>
        <end position="25"/>
    </location>
</feature>
<gene>
    <name evidence="3" type="ORF">BDV37DRAFT_196548</name>
</gene>
<keyword evidence="2" id="KW-0812">Transmembrane</keyword>
<accession>A0A5N7D316</accession>
<reference evidence="3 4" key="1">
    <citation type="submission" date="2019-04" db="EMBL/GenBank/DDBJ databases">
        <authorList>
            <consortium name="DOE Joint Genome Institute"/>
            <person name="Mondo S."/>
            <person name="Kjaerbolling I."/>
            <person name="Vesth T."/>
            <person name="Frisvad J.C."/>
            <person name="Nybo J.L."/>
            <person name="Theobald S."/>
            <person name="Kildgaard S."/>
            <person name="Isbrandt T."/>
            <person name="Kuo A."/>
            <person name="Sato A."/>
            <person name="Lyhne E.K."/>
            <person name="Kogle M.E."/>
            <person name="Wiebenga A."/>
            <person name="Kun R.S."/>
            <person name="Lubbers R.J."/>
            <person name="Makela M.R."/>
            <person name="Barry K."/>
            <person name="Chovatia M."/>
            <person name="Clum A."/>
            <person name="Daum C."/>
            <person name="Haridas S."/>
            <person name="He G."/>
            <person name="LaButti K."/>
            <person name="Lipzen A."/>
            <person name="Riley R."/>
            <person name="Salamov A."/>
            <person name="Simmons B.A."/>
            <person name="Magnuson J.K."/>
            <person name="Henrissat B."/>
            <person name="Mortensen U.H."/>
            <person name="Larsen T.O."/>
            <person name="Devries R.P."/>
            <person name="Grigoriev I.V."/>
            <person name="Machida M."/>
            <person name="Baker S.E."/>
            <person name="Andersen M.R."/>
            <person name="Cantor M.N."/>
            <person name="Hua S.X."/>
        </authorList>
    </citation>
    <scope>NUCLEOTIDE SEQUENCE [LARGE SCALE GENOMIC DNA]</scope>
    <source>
        <strain evidence="3 4">CBS 119388</strain>
    </source>
</reference>
<keyword evidence="2" id="KW-0472">Membrane</keyword>